<evidence type="ECO:0000313" key="2">
    <source>
        <dbReference type="EMBL" id="NEV69357.1"/>
    </source>
</evidence>
<dbReference type="CDD" id="cd07989">
    <property type="entry name" value="LPLAT_AGPAT-like"/>
    <property type="match status" value="1"/>
</dbReference>
<dbReference type="PANTHER" id="PTHR31605:SF0">
    <property type="entry name" value="GLYCEROL-3-PHOSPHATE O-ACYLTRANSFERASE 1"/>
    <property type="match status" value="1"/>
</dbReference>
<keyword evidence="2" id="KW-0012">Acyltransferase</keyword>
<keyword evidence="2" id="KW-0808">Transferase</keyword>
<reference evidence="2" key="1">
    <citation type="submission" date="2014-11" db="EMBL/GenBank/DDBJ databases">
        <authorList>
            <person name="Malar M.C."/>
            <person name="Sen D."/>
            <person name="Tripathy S."/>
        </authorList>
    </citation>
    <scope>NUCLEOTIDE SEQUENCE</scope>
    <source>
        <strain evidence="2">BDU141951</strain>
    </source>
</reference>
<dbReference type="InterPro" id="IPR052744">
    <property type="entry name" value="GPAT/DAPAT"/>
</dbReference>
<organism evidence="2">
    <name type="scientific">Lyngbya confervoides BDU141951</name>
    <dbReference type="NCBI Taxonomy" id="1574623"/>
    <lineage>
        <taxon>Bacteria</taxon>
        <taxon>Bacillati</taxon>
        <taxon>Cyanobacteriota</taxon>
        <taxon>Cyanophyceae</taxon>
        <taxon>Oscillatoriophycideae</taxon>
        <taxon>Oscillatoriales</taxon>
        <taxon>Microcoleaceae</taxon>
        <taxon>Lyngbya</taxon>
    </lineage>
</organism>
<dbReference type="AlphaFoldDB" id="A0A0C1VCR7"/>
<protein>
    <submittedName>
        <fullName evidence="2">1-acyl-sn-glycerol-3-phosphate acyltransferase</fullName>
    </submittedName>
</protein>
<dbReference type="SMART" id="SM00563">
    <property type="entry name" value="PlsC"/>
    <property type="match status" value="1"/>
</dbReference>
<dbReference type="SUPFAM" id="SSF69593">
    <property type="entry name" value="Glycerol-3-phosphate (1)-acyltransferase"/>
    <property type="match status" value="1"/>
</dbReference>
<evidence type="ECO:0000259" key="1">
    <source>
        <dbReference type="SMART" id="SM00563"/>
    </source>
</evidence>
<sequence length="249" mass="27796">MSTVSLSPSPTSQHPHHLSQCSPWLTPIAYFLGEKIVLPGYFGQVAIVGQEHLPHQGPVILAPTHRARWDSIVIPYAAGRSVTGRDLHFMVTSDEVQGLQGWFIRRLGGFAINVRSPSIASLRHGIELLQHEQMMVIYPEGGIFRDRQVHRLKPGLARIALQAEAQTHELGVKIIPVSLYYDPAVPRWRGHVEVAFGPPLSVDTYLPTQENRALTAEEVKSSARYLIEDLAHNLTDLSTTQQQRIETNL</sequence>
<dbReference type="PANTHER" id="PTHR31605">
    <property type="entry name" value="GLYCEROL-3-PHOSPHATE O-ACYLTRANSFERASE 1"/>
    <property type="match status" value="1"/>
</dbReference>
<proteinExistence type="predicted"/>
<dbReference type="GO" id="GO:0016287">
    <property type="term" value="F:glycerone-phosphate O-acyltransferase activity"/>
    <property type="evidence" value="ECO:0007669"/>
    <property type="project" value="TreeGrafter"/>
</dbReference>
<gene>
    <name evidence="2" type="ORF">QQ91_019865</name>
</gene>
<dbReference type="GO" id="GO:0008654">
    <property type="term" value="P:phospholipid biosynthetic process"/>
    <property type="evidence" value="ECO:0007669"/>
    <property type="project" value="TreeGrafter"/>
</dbReference>
<dbReference type="GO" id="GO:0004366">
    <property type="term" value="F:glycerol-3-phosphate O-acyltransferase activity"/>
    <property type="evidence" value="ECO:0007669"/>
    <property type="project" value="TreeGrafter"/>
</dbReference>
<reference evidence="2" key="3">
    <citation type="submission" date="2020-02" db="EMBL/GenBank/DDBJ databases">
        <authorList>
            <person name="Sarangi A.N."/>
            <person name="Ghosh S."/>
            <person name="Mukherjee M."/>
            <person name="Tripathy S."/>
        </authorList>
    </citation>
    <scope>NUCLEOTIDE SEQUENCE</scope>
    <source>
        <strain evidence="2">BDU141951</strain>
    </source>
</reference>
<comment type="caution">
    <text evidence="2">The sequence shown here is derived from an EMBL/GenBank/DDBJ whole genome shotgun (WGS) entry which is preliminary data.</text>
</comment>
<name>A0A0C1VCR7_9CYAN</name>
<dbReference type="EMBL" id="JTHE02000003">
    <property type="protein sequence ID" value="NEV69357.1"/>
    <property type="molecule type" value="Genomic_DNA"/>
</dbReference>
<reference evidence="2" key="2">
    <citation type="journal article" date="2015" name="Genome Announc.">
        <title>Draft Genome Sequence of Filamentous Marine Cyanobacterium Lyngbya confervoides Strain BDU141951.</title>
        <authorList>
            <person name="Chandrababunaidu M.M."/>
            <person name="Sen D."/>
            <person name="Tripathy S."/>
        </authorList>
    </citation>
    <scope>NUCLEOTIDE SEQUENCE</scope>
    <source>
        <strain evidence="2">BDU141951</strain>
    </source>
</reference>
<dbReference type="InterPro" id="IPR002123">
    <property type="entry name" value="Plipid/glycerol_acylTrfase"/>
</dbReference>
<feature type="domain" description="Phospholipid/glycerol acyltransferase" evidence="1">
    <location>
        <begin position="59"/>
        <end position="182"/>
    </location>
</feature>
<accession>A0A0C1VCR7</accession>
<dbReference type="Pfam" id="PF01553">
    <property type="entry name" value="Acyltransferase"/>
    <property type="match status" value="1"/>
</dbReference>